<evidence type="ECO:0000313" key="1">
    <source>
        <dbReference type="Proteomes" id="UP000095287"/>
    </source>
</evidence>
<dbReference type="WBParaSite" id="L893_g1466.t1">
    <property type="protein sequence ID" value="L893_g1466.t1"/>
    <property type="gene ID" value="L893_g1466"/>
</dbReference>
<dbReference type="AlphaFoldDB" id="A0A1I7YC89"/>
<sequence>MIERRVDGKTRKDHLDRYILKRSTKIPSRWGRICTATVQKIHTLRVLLDGTAEKIYAAALPALKCDTDSNYVPLNSVDRKFITKFLIGGVFAGQLQNLSNILKEITMDALERLVHFIRPVRNEQHPLFYDYESLNTLSLWSGSQWIIESLPSMRLPVESVRGAVKADAFFETVGSLYHVDYQGPALKPNTLDALIEKFVPIDGGTFHVKQKLSEEQMKKLFEKCVVSNKRVRVTFKQEDMKKIGDSTDPINYDKYYSKRKVRWQGNEVLFGNEDKKKLELFISRLDSMHEEWIWSKARLFS</sequence>
<reference evidence="2" key="1">
    <citation type="submission" date="2016-11" db="UniProtKB">
        <authorList>
            <consortium name="WormBaseParasite"/>
        </authorList>
    </citation>
    <scope>IDENTIFICATION</scope>
</reference>
<protein>
    <submittedName>
        <fullName evidence="2">Crinkler (CRN) family protein</fullName>
    </submittedName>
</protein>
<dbReference type="Proteomes" id="UP000095287">
    <property type="component" value="Unplaced"/>
</dbReference>
<organism evidence="1 2">
    <name type="scientific">Steinernema glaseri</name>
    <dbReference type="NCBI Taxonomy" id="37863"/>
    <lineage>
        <taxon>Eukaryota</taxon>
        <taxon>Metazoa</taxon>
        <taxon>Ecdysozoa</taxon>
        <taxon>Nematoda</taxon>
        <taxon>Chromadorea</taxon>
        <taxon>Rhabditida</taxon>
        <taxon>Tylenchina</taxon>
        <taxon>Panagrolaimomorpha</taxon>
        <taxon>Strongyloidoidea</taxon>
        <taxon>Steinernematidae</taxon>
        <taxon>Steinernema</taxon>
    </lineage>
</organism>
<evidence type="ECO:0000313" key="2">
    <source>
        <dbReference type="WBParaSite" id="L893_g1466.t1"/>
    </source>
</evidence>
<proteinExistence type="predicted"/>
<keyword evidence="1" id="KW-1185">Reference proteome</keyword>
<accession>A0A1I7YC89</accession>
<name>A0A1I7YC89_9BILA</name>